<dbReference type="InterPro" id="IPR026144">
    <property type="entry name" value="Neuritin_fam"/>
</dbReference>
<keyword evidence="8" id="KW-0449">Lipoprotein</keyword>
<keyword evidence="6" id="KW-0472">Membrane</keyword>
<proteinExistence type="inferred from homology"/>
<dbReference type="PANTHER" id="PTHR15902">
    <property type="entry name" value="NEURITIN-RELATED"/>
    <property type="match status" value="1"/>
</dbReference>
<dbReference type="AlphaFoldDB" id="A0A9Q0DXE1"/>
<gene>
    <name evidence="9" type="ORF">NHX12_002710</name>
</gene>
<keyword evidence="10" id="KW-1185">Reference proteome</keyword>
<protein>
    <recommendedName>
        <fullName evidence="11">Neuritin 1-like a</fullName>
    </recommendedName>
</protein>
<evidence type="ECO:0000256" key="1">
    <source>
        <dbReference type="ARBA" id="ARBA00004609"/>
    </source>
</evidence>
<evidence type="ECO:0000256" key="8">
    <source>
        <dbReference type="ARBA" id="ARBA00023288"/>
    </source>
</evidence>
<comment type="subcellular location">
    <subcellularLocation>
        <location evidence="1">Cell membrane</location>
        <topology evidence="1">Lipid-anchor</topology>
        <topology evidence="1">GPI-anchor</topology>
    </subcellularLocation>
</comment>
<evidence type="ECO:0000256" key="4">
    <source>
        <dbReference type="ARBA" id="ARBA00022622"/>
    </source>
</evidence>
<name>A0A9Q0DXE1_9TELE</name>
<keyword evidence="4" id="KW-0336">GPI-anchor</keyword>
<feature type="non-terminal residue" evidence="9">
    <location>
        <position position="1"/>
    </location>
</feature>
<dbReference type="EMBL" id="JANIIK010000110">
    <property type="protein sequence ID" value="KAJ3596301.1"/>
    <property type="molecule type" value="Genomic_DNA"/>
</dbReference>
<evidence type="ECO:0000313" key="10">
    <source>
        <dbReference type="Proteomes" id="UP001148018"/>
    </source>
</evidence>
<dbReference type="GO" id="GO:1990138">
    <property type="term" value="P:neuron projection extension"/>
    <property type="evidence" value="ECO:0007669"/>
    <property type="project" value="TreeGrafter"/>
</dbReference>
<evidence type="ECO:0000256" key="2">
    <source>
        <dbReference type="ARBA" id="ARBA00008377"/>
    </source>
</evidence>
<keyword evidence="7" id="KW-0325">Glycoprotein</keyword>
<keyword evidence="3" id="KW-1003">Cell membrane</keyword>
<dbReference type="PANTHER" id="PTHR15902:SF2">
    <property type="entry name" value="NEURITIN-LIKE PROTEIN"/>
    <property type="match status" value="1"/>
</dbReference>
<reference evidence="9" key="1">
    <citation type="submission" date="2022-07" db="EMBL/GenBank/DDBJ databases">
        <title>Chromosome-level genome of Muraenolepis orangiensis.</title>
        <authorList>
            <person name="Kim J."/>
        </authorList>
    </citation>
    <scope>NUCLEOTIDE SEQUENCE</scope>
    <source>
        <strain evidence="9">KU_S4_2022</strain>
        <tissue evidence="9">Muscle</tissue>
    </source>
</reference>
<accession>A0A9Q0DXE1</accession>
<dbReference type="GO" id="GO:0098552">
    <property type="term" value="C:side of membrane"/>
    <property type="evidence" value="ECO:0007669"/>
    <property type="project" value="UniProtKB-KW"/>
</dbReference>
<evidence type="ECO:0000256" key="6">
    <source>
        <dbReference type="ARBA" id="ARBA00023136"/>
    </source>
</evidence>
<organism evidence="9 10">
    <name type="scientific">Muraenolepis orangiensis</name>
    <name type="common">Patagonian moray cod</name>
    <dbReference type="NCBI Taxonomy" id="630683"/>
    <lineage>
        <taxon>Eukaryota</taxon>
        <taxon>Metazoa</taxon>
        <taxon>Chordata</taxon>
        <taxon>Craniata</taxon>
        <taxon>Vertebrata</taxon>
        <taxon>Euteleostomi</taxon>
        <taxon>Actinopterygii</taxon>
        <taxon>Neopterygii</taxon>
        <taxon>Teleostei</taxon>
        <taxon>Neoteleostei</taxon>
        <taxon>Acanthomorphata</taxon>
        <taxon>Zeiogadaria</taxon>
        <taxon>Gadariae</taxon>
        <taxon>Gadiformes</taxon>
        <taxon>Muraenolepidoidei</taxon>
        <taxon>Muraenolepididae</taxon>
        <taxon>Muraenolepis</taxon>
    </lineage>
</organism>
<dbReference type="GO" id="GO:0005886">
    <property type="term" value="C:plasma membrane"/>
    <property type="evidence" value="ECO:0007669"/>
    <property type="project" value="UniProtKB-SubCell"/>
</dbReference>
<evidence type="ECO:0000256" key="3">
    <source>
        <dbReference type="ARBA" id="ARBA00022475"/>
    </source>
</evidence>
<dbReference type="Pfam" id="PF15056">
    <property type="entry name" value="NRN1"/>
    <property type="match status" value="1"/>
</dbReference>
<sequence>SWDQFHDCANMAMAGCPEEAAVIWESLRRESKKMQFSGNLYDMCSDRSGQLAGPASAAEDINRESLRGHAHVMSSPSHLLVVLPLLLLWCWI</sequence>
<dbReference type="Proteomes" id="UP001148018">
    <property type="component" value="Unassembled WGS sequence"/>
</dbReference>
<evidence type="ECO:0008006" key="11">
    <source>
        <dbReference type="Google" id="ProtNLM"/>
    </source>
</evidence>
<evidence type="ECO:0000256" key="5">
    <source>
        <dbReference type="ARBA" id="ARBA00022729"/>
    </source>
</evidence>
<dbReference type="OrthoDB" id="9929715at2759"/>
<evidence type="ECO:0000313" key="9">
    <source>
        <dbReference type="EMBL" id="KAJ3596301.1"/>
    </source>
</evidence>
<comment type="similarity">
    <text evidence="2">Belongs to the neuritin family.</text>
</comment>
<comment type="caution">
    <text evidence="9">The sequence shown here is derived from an EMBL/GenBank/DDBJ whole genome shotgun (WGS) entry which is preliminary data.</text>
</comment>
<evidence type="ECO:0000256" key="7">
    <source>
        <dbReference type="ARBA" id="ARBA00023180"/>
    </source>
</evidence>
<keyword evidence="5" id="KW-0732">Signal</keyword>